<keyword evidence="1" id="KW-0175">Coiled coil</keyword>
<accession>A0A1F7GVP3</accession>
<dbReference type="EMBL" id="MFZM01000026">
    <property type="protein sequence ID" value="OGK23079.1"/>
    <property type="molecule type" value="Genomic_DNA"/>
</dbReference>
<keyword evidence="2" id="KW-0812">Transmembrane</keyword>
<organism evidence="3 4">
    <name type="scientific">Candidatus Roizmanbacteria bacterium RIFCSPHIGHO2_02_FULL_37_24</name>
    <dbReference type="NCBI Taxonomy" id="1802037"/>
    <lineage>
        <taxon>Bacteria</taxon>
        <taxon>Candidatus Roizmaniibacteriota</taxon>
    </lineage>
</organism>
<dbReference type="Proteomes" id="UP000177159">
    <property type="component" value="Unassembled WGS sequence"/>
</dbReference>
<proteinExistence type="predicted"/>
<feature type="coiled-coil region" evidence="1">
    <location>
        <begin position="292"/>
        <end position="337"/>
    </location>
</feature>
<comment type="caution">
    <text evidence="3">The sequence shown here is derived from an EMBL/GenBank/DDBJ whole genome shotgun (WGS) entry which is preliminary data.</text>
</comment>
<dbReference type="Gene3D" id="2.120.10.30">
    <property type="entry name" value="TolB, C-terminal domain"/>
    <property type="match status" value="1"/>
</dbReference>
<evidence type="ECO:0000256" key="2">
    <source>
        <dbReference type="SAM" id="Phobius"/>
    </source>
</evidence>
<evidence type="ECO:0000313" key="3">
    <source>
        <dbReference type="EMBL" id="OGK23079.1"/>
    </source>
</evidence>
<dbReference type="InterPro" id="IPR011042">
    <property type="entry name" value="6-blade_b-propeller_TolB-like"/>
</dbReference>
<dbReference type="AlphaFoldDB" id="A0A1F7GVP3"/>
<dbReference type="SUPFAM" id="SSF101898">
    <property type="entry name" value="NHL repeat"/>
    <property type="match status" value="1"/>
</dbReference>
<name>A0A1F7GVP3_9BACT</name>
<gene>
    <name evidence="3" type="ORF">A3C24_04700</name>
</gene>
<reference evidence="3 4" key="1">
    <citation type="journal article" date="2016" name="Nat. Commun.">
        <title>Thousands of microbial genomes shed light on interconnected biogeochemical processes in an aquifer system.</title>
        <authorList>
            <person name="Anantharaman K."/>
            <person name="Brown C.T."/>
            <person name="Hug L.A."/>
            <person name="Sharon I."/>
            <person name="Castelle C.J."/>
            <person name="Probst A.J."/>
            <person name="Thomas B.C."/>
            <person name="Singh A."/>
            <person name="Wilkins M.J."/>
            <person name="Karaoz U."/>
            <person name="Brodie E.L."/>
            <person name="Williams K.H."/>
            <person name="Hubbard S.S."/>
            <person name="Banfield J.F."/>
        </authorList>
    </citation>
    <scope>NUCLEOTIDE SEQUENCE [LARGE SCALE GENOMIC DNA]</scope>
</reference>
<sequence length="591" mass="66489">MLKWDYSIYLGNEEANIHVDFISDENIFIIVEIKNNIKKEEIKALLVSIKDEILKKKINDLDQFKELIDERTAAWQGHTSFAIAAAFSVEDILYLITRGKGKVFIGRDRVIHNLISGHNMSSGYIQDGDYLILTTEAFSEKVNDKHLSQVVFGNNPQGVIEALTPELKADDDTGLIALFAQSIEDKEVPITENLEQAALPISNAQQESPSTSKFDEFISRFKGGSSRSRYITFGIVVVLLIIFIWSVVLGNERRVKQNFLIEIQEQERVVDSKLSEARELATVNIQKSLTLLEESQAIYVDLNNRAKEKNLQNLEELSGLKSKIEQTEQDIKKTEEGQSSEFYDLNLISKGTQASGMYYSDGVIGLLDKENGKVHLVSIEKKSVESRKANKIKDAQFVALHNGDPYVFSTKDGVIKIDSSNKAENVIKKDSDWKSVKDFWIYNGNIYILDSGNDEVYKYLVAEEGYSNKTSYFGSGQAIDLDSATALSIDVSIYVAVGSDVYKFVSGVRDSFSVTIPDDEVDFEDIYTDQDIDNIYLLDRDSGRIFIVSKNGEFKKQISASLITKADDFVVVEEQGALVLVKDKIYKIELD</sequence>
<keyword evidence="2" id="KW-1133">Transmembrane helix</keyword>
<keyword evidence="2" id="KW-0472">Membrane</keyword>
<feature type="transmembrane region" description="Helical" evidence="2">
    <location>
        <begin position="230"/>
        <end position="248"/>
    </location>
</feature>
<protein>
    <submittedName>
        <fullName evidence="3">Uncharacterized protein</fullName>
    </submittedName>
</protein>
<evidence type="ECO:0000313" key="4">
    <source>
        <dbReference type="Proteomes" id="UP000177159"/>
    </source>
</evidence>
<evidence type="ECO:0000256" key="1">
    <source>
        <dbReference type="SAM" id="Coils"/>
    </source>
</evidence>